<dbReference type="CDD" id="cd05154">
    <property type="entry name" value="ACAD10_11_N-like"/>
    <property type="match status" value="1"/>
</dbReference>
<dbReference type="Pfam" id="PF01636">
    <property type="entry name" value="APH"/>
    <property type="match status" value="1"/>
</dbReference>
<evidence type="ECO:0000259" key="1">
    <source>
        <dbReference type="Pfam" id="PF01636"/>
    </source>
</evidence>
<evidence type="ECO:0000313" key="2">
    <source>
        <dbReference type="EMBL" id="RDI22600.1"/>
    </source>
</evidence>
<dbReference type="InterPro" id="IPR052898">
    <property type="entry name" value="ACAD10-like"/>
</dbReference>
<dbReference type="InterPro" id="IPR011009">
    <property type="entry name" value="Kinase-like_dom_sf"/>
</dbReference>
<evidence type="ECO:0000313" key="3">
    <source>
        <dbReference type="Proteomes" id="UP000255265"/>
    </source>
</evidence>
<dbReference type="AlphaFoldDB" id="A0A370FCZ1"/>
<gene>
    <name evidence="2" type="ORF">DFR41_1073</name>
</gene>
<dbReference type="Gene3D" id="3.90.1200.10">
    <property type="match status" value="1"/>
</dbReference>
<dbReference type="PANTHER" id="PTHR47829">
    <property type="entry name" value="HYDROLASE, PUTATIVE (AFU_ORTHOLOGUE AFUA_1G12880)-RELATED"/>
    <property type="match status" value="1"/>
</dbReference>
<feature type="domain" description="Aminoglycoside phosphotransferase" evidence="1">
    <location>
        <begin position="43"/>
        <end position="282"/>
    </location>
</feature>
<name>A0A370FCZ1_9BURK</name>
<dbReference type="InterPro" id="IPR002575">
    <property type="entry name" value="Aminoglycoside_PTrfase"/>
</dbReference>
<proteinExistence type="predicted"/>
<comment type="caution">
    <text evidence="2">The sequence shown here is derived from an EMBL/GenBank/DDBJ whole genome shotgun (WGS) entry which is preliminary data.</text>
</comment>
<reference evidence="2 3" key="1">
    <citation type="submission" date="2018-07" db="EMBL/GenBank/DDBJ databases">
        <title>Genomic Encyclopedia of Type Strains, Phase IV (KMG-IV): sequencing the most valuable type-strain genomes for metagenomic binning, comparative biology and taxonomic classification.</title>
        <authorList>
            <person name="Goeker M."/>
        </authorList>
    </citation>
    <scope>NUCLEOTIDE SEQUENCE [LARGE SCALE GENOMIC DNA]</scope>
    <source>
        <strain evidence="2 3">DSM 21352</strain>
    </source>
</reference>
<dbReference type="Proteomes" id="UP000255265">
    <property type="component" value="Unassembled WGS sequence"/>
</dbReference>
<dbReference type="SUPFAM" id="SSF56112">
    <property type="entry name" value="Protein kinase-like (PK-like)"/>
    <property type="match status" value="1"/>
</dbReference>
<accession>A0A370FCZ1</accession>
<sequence length="357" mass="39368">MPQTDTSADTTAVRPGHRLDEQALREWWIDHVDSSARQRFGLAQFKGGQSNPTFLVETPDGRYVLRRKPAGTLLPSAHAVDREFRVMRALAGSGVPVPRVHALCTDAAVIGTMFYVMDCVPGRILWDPHLPGMASRERAALYDDMNRTLAALHEVDVAAVGLADYGRTGGYIARQLDRWTRQYRASETEPIEAMEQLIAWLPRHQPADTGTRLVHGDFRLDNLVFAQDAPRVVAVLDWELSTLGDPMVDFAYHCMAWRLPPSVRGLGDLDAAQLQAAGIPTVAAYLARYCERRALPRVDAQTWRFYEAFNLFRAAAIAQGIMGRALAGNAASSEALQAGRQARQLAELGWHGVGQGA</sequence>
<dbReference type="GO" id="GO:0016301">
    <property type="term" value="F:kinase activity"/>
    <property type="evidence" value="ECO:0007669"/>
    <property type="project" value="UniProtKB-KW"/>
</dbReference>
<protein>
    <submittedName>
        <fullName evidence="2">Aminoglycoside phosphotransferase (APT) family kinase protein</fullName>
    </submittedName>
</protein>
<keyword evidence="2" id="KW-0418">Kinase</keyword>
<keyword evidence="2" id="KW-0808">Transferase</keyword>
<organism evidence="2 3">
    <name type="scientific">Pseudacidovorax intermedius</name>
    <dbReference type="NCBI Taxonomy" id="433924"/>
    <lineage>
        <taxon>Bacteria</taxon>
        <taxon>Pseudomonadati</taxon>
        <taxon>Pseudomonadota</taxon>
        <taxon>Betaproteobacteria</taxon>
        <taxon>Burkholderiales</taxon>
        <taxon>Comamonadaceae</taxon>
        <taxon>Pseudacidovorax</taxon>
    </lineage>
</organism>
<dbReference type="EMBL" id="QQAV01000007">
    <property type="protein sequence ID" value="RDI22600.1"/>
    <property type="molecule type" value="Genomic_DNA"/>
</dbReference>
<dbReference type="PANTHER" id="PTHR47829:SF3">
    <property type="entry name" value="AMINOGLYCOSIDE PHOSPHOTRANSFERASE DOMAIN-CONTAINING PROTEIN"/>
    <property type="match status" value="1"/>
</dbReference>
<dbReference type="Gene3D" id="3.30.200.20">
    <property type="entry name" value="Phosphorylase Kinase, domain 1"/>
    <property type="match status" value="1"/>
</dbReference>
<dbReference type="InterPro" id="IPR041726">
    <property type="entry name" value="ACAD10_11_N"/>
</dbReference>
<keyword evidence="3" id="KW-1185">Reference proteome</keyword>